<comment type="caution">
    <text evidence="1">The sequence shown here is derived from an EMBL/GenBank/DDBJ whole genome shotgun (WGS) entry which is preliminary data.</text>
</comment>
<gene>
    <name evidence="1" type="ORF">JIN78_16740</name>
</gene>
<protein>
    <recommendedName>
        <fullName evidence="3">SLA1 homology domain-containing protein</fullName>
    </recommendedName>
</protein>
<proteinExistence type="predicted"/>
<dbReference type="RefSeq" id="WP_200393149.1">
    <property type="nucleotide sequence ID" value="NZ_JBHUJA010000059.1"/>
</dbReference>
<keyword evidence="2" id="KW-1185">Reference proteome</keyword>
<dbReference type="EMBL" id="JAENIO010000107">
    <property type="protein sequence ID" value="MBK1835712.1"/>
    <property type="molecule type" value="Genomic_DNA"/>
</dbReference>
<evidence type="ECO:0008006" key="3">
    <source>
        <dbReference type="Google" id="ProtNLM"/>
    </source>
</evidence>
<organism evidence="1 2">
    <name type="scientific">Roseibacillus ishigakijimensis</name>
    <dbReference type="NCBI Taxonomy" id="454146"/>
    <lineage>
        <taxon>Bacteria</taxon>
        <taxon>Pseudomonadati</taxon>
        <taxon>Verrucomicrobiota</taxon>
        <taxon>Verrucomicrobiia</taxon>
        <taxon>Verrucomicrobiales</taxon>
        <taxon>Verrucomicrobiaceae</taxon>
        <taxon>Roseibacillus</taxon>
    </lineage>
</organism>
<dbReference type="Proteomes" id="UP000604083">
    <property type="component" value="Unassembled WGS sequence"/>
</dbReference>
<evidence type="ECO:0000313" key="1">
    <source>
        <dbReference type="EMBL" id="MBK1835712.1"/>
    </source>
</evidence>
<name>A0A934VNV2_9BACT</name>
<reference evidence="1" key="1">
    <citation type="submission" date="2021-01" db="EMBL/GenBank/DDBJ databases">
        <title>Modified the classification status of verrucomicrobia.</title>
        <authorList>
            <person name="Feng X."/>
        </authorList>
    </citation>
    <scope>NUCLEOTIDE SEQUENCE</scope>
    <source>
        <strain evidence="1">KCTC 12986</strain>
    </source>
</reference>
<dbReference type="AlphaFoldDB" id="A0A934VNV2"/>
<dbReference type="Gene3D" id="2.30.30.700">
    <property type="entry name" value="SLA1 homology domain 1"/>
    <property type="match status" value="1"/>
</dbReference>
<sequence>MKRSLFGAIFLAGSLSLFGRTWTSADGSKEMVGELKSFDADSNQVTLLVEEQEVVFSLEKLSEADQAFVREQENEGEERDMGKLLSQASLHKVVEGKYETANWEQEAEYYLLYFSASW</sequence>
<evidence type="ECO:0000313" key="2">
    <source>
        <dbReference type="Proteomes" id="UP000604083"/>
    </source>
</evidence>
<accession>A0A934VNV2</accession>